<reference evidence="9 10" key="1">
    <citation type="submission" date="2016-10" db="EMBL/GenBank/DDBJ databases">
        <authorList>
            <person name="de Groot N.N."/>
        </authorList>
    </citation>
    <scope>NUCLEOTIDE SEQUENCE [LARGE SCALE GENOMIC DNA]</scope>
    <source>
        <strain>J11</strain>
        <strain evidence="10">PG 39</strain>
    </source>
</reference>
<keyword evidence="2 5" id="KW-0694">RNA-binding</keyword>
<evidence type="ECO:0000256" key="1">
    <source>
        <dbReference type="ARBA" id="ARBA00022730"/>
    </source>
</evidence>
<dbReference type="GO" id="GO:0022625">
    <property type="term" value="C:cytosolic large ribosomal subunit"/>
    <property type="evidence" value="ECO:0007669"/>
    <property type="project" value="TreeGrafter"/>
</dbReference>
<dbReference type="RefSeq" id="WP_092284989.1">
    <property type="nucleotide sequence ID" value="NZ_FOPJ01000004.1"/>
</dbReference>
<feature type="domain" description="Large ribosomal subunit protein bL25 L25" evidence="7">
    <location>
        <begin position="8"/>
        <end position="95"/>
    </location>
</feature>
<dbReference type="Proteomes" id="UP000199065">
    <property type="component" value="Unassembled WGS sequence"/>
</dbReference>
<evidence type="ECO:0000313" key="10">
    <source>
        <dbReference type="Proteomes" id="UP000199065"/>
    </source>
</evidence>
<evidence type="ECO:0000256" key="3">
    <source>
        <dbReference type="ARBA" id="ARBA00022980"/>
    </source>
</evidence>
<organism evidence="9 10">
    <name type="scientific">Corynebacterium spheniscorum</name>
    <dbReference type="NCBI Taxonomy" id="185761"/>
    <lineage>
        <taxon>Bacteria</taxon>
        <taxon>Bacillati</taxon>
        <taxon>Actinomycetota</taxon>
        <taxon>Actinomycetes</taxon>
        <taxon>Mycobacteriales</taxon>
        <taxon>Corynebacteriaceae</taxon>
        <taxon>Corynebacterium</taxon>
    </lineage>
</organism>
<feature type="domain" description="Large ribosomal subunit protein bL25 beta" evidence="8">
    <location>
        <begin position="103"/>
        <end position="182"/>
    </location>
</feature>
<dbReference type="EMBL" id="FOPJ01000004">
    <property type="protein sequence ID" value="SFG45944.1"/>
    <property type="molecule type" value="Genomic_DNA"/>
</dbReference>
<dbReference type="OrthoDB" id="5242980at2"/>
<dbReference type="GO" id="GO:0008097">
    <property type="term" value="F:5S rRNA binding"/>
    <property type="evidence" value="ECO:0007669"/>
    <property type="project" value="InterPro"/>
</dbReference>
<evidence type="ECO:0000259" key="8">
    <source>
        <dbReference type="Pfam" id="PF14693"/>
    </source>
</evidence>
<dbReference type="InterPro" id="IPR037121">
    <property type="entry name" value="Ribosomal_bL25_C"/>
</dbReference>
<dbReference type="GO" id="GO:0006412">
    <property type="term" value="P:translation"/>
    <property type="evidence" value="ECO:0007669"/>
    <property type="project" value="UniProtKB-UniRule"/>
</dbReference>
<dbReference type="InterPro" id="IPR020056">
    <property type="entry name" value="Rbsml_bL25/Gln-tRNA_synth_N"/>
</dbReference>
<dbReference type="AlphaFoldDB" id="A0A1I2RZ85"/>
<dbReference type="Pfam" id="PF01386">
    <property type="entry name" value="Ribosomal_L25p"/>
    <property type="match status" value="1"/>
</dbReference>
<comment type="similarity">
    <text evidence="5">Belongs to the bacterial ribosomal protein bL25 family. CTC subfamily.</text>
</comment>
<proteinExistence type="inferred from homology"/>
<evidence type="ECO:0000256" key="6">
    <source>
        <dbReference type="SAM" id="MobiDB-lite"/>
    </source>
</evidence>
<dbReference type="SUPFAM" id="SSF50715">
    <property type="entry name" value="Ribosomal protein L25-like"/>
    <property type="match status" value="1"/>
</dbReference>
<dbReference type="InterPro" id="IPR029751">
    <property type="entry name" value="Ribosomal_L25_dom"/>
</dbReference>
<evidence type="ECO:0000313" key="9">
    <source>
        <dbReference type="EMBL" id="SFG45944.1"/>
    </source>
</evidence>
<dbReference type="Pfam" id="PF14693">
    <property type="entry name" value="Ribosomal_TL5_C"/>
    <property type="match status" value="1"/>
</dbReference>
<dbReference type="PANTHER" id="PTHR33284:SF1">
    <property type="entry name" value="RIBOSOMAL PROTEIN L25_GLN-TRNA SYNTHETASE, ANTI-CODON-BINDING DOMAIN-CONTAINING PROTEIN"/>
    <property type="match status" value="1"/>
</dbReference>
<dbReference type="PANTHER" id="PTHR33284">
    <property type="entry name" value="RIBOSOMAL PROTEIN L25/GLN-TRNA SYNTHETASE, ANTI-CODON-BINDING DOMAIN-CONTAINING PROTEIN"/>
    <property type="match status" value="1"/>
</dbReference>
<dbReference type="InterPro" id="IPR001021">
    <property type="entry name" value="Ribosomal_bL25_long"/>
</dbReference>
<keyword evidence="3 5" id="KW-0689">Ribosomal protein</keyword>
<dbReference type="InterPro" id="IPR020930">
    <property type="entry name" value="Ribosomal_uL5_bac-type"/>
</dbReference>
<dbReference type="InterPro" id="IPR011035">
    <property type="entry name" value="Ribosomal_bL25/Gln-tRNA_synth"/>
</dbReference>
<dbReference type="NCBIfam" id="TIGR00731">
    <property type="entry name" value="bL25_bact_ctc"/>
    <property type="match status" value="1"/>
</dbReference>
<dbReference type="NCBIfam" id="NF004131">
    <property type="entry name" value="PRK05618.2-1"/>
    <property type="match status" value="1"/>
</dbReference>
<evidence type="ECO:0000259" key="7">
    <source>
        <dbReference type="Pfam" id="PF01386"/>
    </source>
</evidence>
<dbReference type="CDD" id="cd00495">
    <property type="entry name" value="Ribosomal_L25_TL5_CTC"/>
    <property type="match status" value="1"/>
</dbReference>
<dbReference type="InterPro" id="IPR020057">
    <property type="entry name" value="Ribosomal_bL25_b-dom"/>
</dbReference>
<comment type="subunit">
    <text evidence="5">Part of the 50S ribosomal subunit; part of the 5S rRNA/L5/L18/L25 subcomplex. Contacts the 5S rRNA. Binds to the 5S rRNA independently of L5 and L18.</text>
</comment>
<evidence type="ECO:0000256" key="2">
    <source>
        <dbReference type="ARBA" id="ARBA00022884"/>
    </source>
</evidence>
<evidence type="ECO:0000256" key="4">
    <source>
        <dbReference type="ARBA" id="ARBA00023274"/>
    </source>
</evidence>
<feature type="region of interest" description="Disordered" evidence="6">
    <location>
        <begin position="189"/>
        <end position="212"/>
    </location>
</feature>
<sequence length="212" mass="22981">MANKYPTLNGTVRTEFGKGAARRARVAGQVPVVIYGPDLESPIHITIDRLELTALIRNHGVNAVAGINIDGEEHLTMVKHIDQNVLTLNIDHMDLLAITRGEKVEVEVPVVVEGESAPGTMFIQDMYTIRVEADVLSIPEEITVSVEGMEVDSRIDAGDVELPEGVTLIDEPDLLLVTVVYPEVDEELEAAAEEAEEGGAELGAESEEESEE</sequence>
<protein>
    <recommendedName>
        <fullName evidence="5">Large ribosomal subunit protein bL25</fullName>
    </recommendedName>
    <alternativeName>
        <fullName evidence="5">General stress protein CTC</fullName>
    </alternativeName>
</protein>
<dbReference type="GO" id="GO:0003735">
    <property type="term" value="F:structural constituent of ribosome"/>
    <property type="evidence" value="ECO:0007669"/>
    <property type="project" value="InterPro"/>
</dbReference>
<gene>
    <name evidence="5" type="primary">rplY</name>
    <name evidence="5" type="synonym">ctc</name>
    <name evidence="9" type="ORF">SAMN05660282_00978</name>
</gene>
<dbReference type="HAMAP" id="MF_01334">
    <property type="entry name" value="Ribosomal_bL25_CTC"/>
    <property type="match status" value="1"/>
</dbReference>
<dbReference type="Gene3D" id="2.170.120.20">
    <property type="entry name" value="Ribosomal protein L25, beta domain"/>
    <property type="match status" value="1"/>
</dbReference>
<name>A0A1I2RZ85_9CORY</name>
<accession>A0A1I2RZ85</accession>
<keyword evidence="1 5" id="KW-0699">rRNA-binding</keyword>
<comment type="function">
    <text evidence="5">This is one of the proteins that binds to the 5S RNA in the ribosome where it forms part of the central protuberance.</text>
</comment>
<dbReference type="Gene3D" id="2.40.240.10">
    <property type="entry name" value="Ribosomal Protein L25, Chain P"/>
    <property type="match status" value="1"/>
</dbReference>
<keyword evidence="4 5" id="KW-0687">Ribonucleoprotein</keyword>
<keyword evidence="10" id="KW-1185">Reference proteome</keyword>
<evidence type="ECO:0000256" key="5">
    <source>
        <dbReference type="HAMAP-Rule" id="MF_01334"/>
    </source>
</evidence>
<dbReference type="STRING" id="185761.SAMN05660282_00978"/>